<evidence type="ECO:0000259" key="1">
    <source>
        <dbReference type="Pfam" id="PF03551"/>
    </source>
</evidence>
<evidence type="ECO:0000313" key="3">
    <source>
        <dbReference type="Proteomes" id="UP000632222"/>
    </source>
</evidence>
<gene>
    <name evidence="2" type="ORF">GCM10008938_02020</name>
</gene>
<dbReference type="SUPFAM" id="SSF46785">
    <property type="entry name" value="Winged helix' DNA-binding domain"/>
    <property type="match status" value="1"/>
</dbReference>
<comment type="caution">
    <text evidence="2">The sequence shown here is derived from an EMBL/GenBank/DDBJ whole genome shotgun (WGS) entry which is preliminary data.</text>
</comment>
<feature type="domain" description="Transcription regulator PadR N-terminal" evidence="1">
    <location>
        <begin position="14"/>
        <end position="88"/>
    </location>
</feature>
<dbReference type="InterPro" id="IPR036388">
    <property type="entry name" value="WH-like_DNA-bd_sf"/>
</dbReference>
<keyword evidence="3" id="KW-1185">Reference proteome</keyword>
<proteinExistence type="predicted"/>
<accession>A0ABQ2CTH8</accession>
<organism evidence="2 3">
    <name type="scientific">Deinococcus roseus</name>
    <dbReference type="NCBI Taxonomy" id="392414"/>
    <lineage>
        <taxon>Bacteria</taxon>
        <taxon>Thermotogati</taxon>
        <taxon>Deinococcota</taxon>
        <taxon>Deinococci</taxon>
        <taxon>Deinococcales</taxon>
        <taxon>Deinococcaceae</taxon>
        <taxon>Deinococcus</taxon>
    </lineage>
</organism>
<dbReference type="InterPro" id="IPR036390">
    <property type="entry name" value="WH_DNA-bd_sf"/>
</dbReference>
<reference evidence="3" key="1">
    <citation type="journal article" date="2019" name="Int. J. Syst. Evol. Microbiol.">
        <title>The Global Catalogue of Microorganisms (GCM) 10K type strain sequencing project: providing services to taxonomists for standard genome sequencing and annotation.</title>
        <authorList>
            <consortium name="The Broad Institute Genomics Platform"/>
            <consortium name="The Broad Institute Genome Sequencing Center for Infectious Disease"/>
            <person name="Wu L."/>
            <person name="Ma J."/>
        </authorList>
    </citation>
    <scope>NUCLEOTIDE SEQUENCE [LARGE SCALE GENOMIC DNA]</scope>
    <source>
        <strain evidence="3">JCM 14370</strain>
    </source>
</reference>
<dbReference type="Pfam" id="PF03551">
    <property type="entry name" value="PadR"/>
    <property type="match status" value="1"/>
</dbReference>
<protein>
    <recommendedName>
        <fullName evidence="1">Transcription regulator PadR N-terminal domain-containing protein</fullName>
    </recommendedName>
</protein>
<dbReference type="Gene3D" id="1.10.10.10">
    <property type="entry name" value="Winged helix-like DNA-binding domain superfamily/Winged helix DNA-binding domain"/>
    <property type="match status" value="1"/>
</dbReference>
<evidence type="ECO:0000313" key="2">
    <source>
        <dbReference type="EMBL" id="GGJ19518.1"/>
    </source>
</evidence>
<dbReference type="Proteomes" id="UP000632222">
    <property type="component" value="Unassembled WGS sequence"/>
</dbReference>
<dbReference type="InterPro" id="IPR005149">
    <property type="entry name" value="Tscrpt_reg_PadR_N"/>
</dbReference>
<dbReference type="EMBL" id="BMOD01000001">
    <property type="protein sequence ID" value="GGJ19518.1"/>
    <property type="molecule type" value="Genomic_DNA"/>
</dbReference>
<sequence length="106" mass="11964">MESTRFMDHLQVLLLSFLESGPCITAAMIRQVQERTGGFFDLQPEDLERALQQLEAHGQIAVGFHATTRAGTLQKQYNLTAQGLAQLQTRKPELEHLSCILPFLLR</sequence>
<name>A0ABQ2CTH8_9DEIO</name>